<proteinExistence type="predicted"/>
<dbReference type="InterPro" id="IPR017927">
    <property type="entry name" value="FAD-bd_FR_type"/>
</dbReference>
<dbReference type="OrthoDB" id="436496at2759"/>
<dbReference type="PROSITE" id="PS51384">
    <property type="entry name" value="FAD_FR"/>
    <property type="match status" value="1"/>
</dbReference>
<dbReference type="Gene3D" id="3.40.50.80">
    <property type="entry name" value="Nucleotide-binding domain of ferredoxin-NADP reductase (FNR) module"/>
    <property type="match status" value="1"/>
</dbReference>
<evidence type="ECO:0000313" key="3">
    <source>
        <dbReference type="Proteomes" id="UP000800092"/>
    </source>
</evidence>
<dbReference type="Proteomes" id="UP000800092">
    <property type="component" value="Unassembled WGS sequence"/>
</dbReference>
<dbReference type="Gene3D" id="2.40.30.10">
    <property type="entry name" value="Translation factors"/>
    <property type="match status" value="1"/>
</dbReference>
<dbReference type="SUPFAM" id="SSF52343">
    <property type="entry name" value="Ferredoxin reductase-like, C-terminal NADP-linked domain"/>
    <property type="match status" value="1"/>
</dbReference>
<dbReference type="GO" id="GO:0016491">
    <property type="term" value="F:oxidoreductase activity"/>
    <property type="evidence" value="ECO:0007669"/>
    <property type="project" value="InterPro"/>
</dbReference>
<protein>
    <submittedName>
        <fullName evidence="2">Oxidoreductase FAD/NAD(P)-binding protein</fullName>
    </submittedName>
</protein>
<dbReference type="SUPFAM" id="SSF50475">
    <property type="entry name" value="FMN-binding split barrel"/>
    <property type="match status" value="1"/>
</dbReference>
<accession>A0A6A6HNE8</accession>
<sequence length="613" mass="67324">MAFALALPWHEGEHRAHELLHVYDMDNPTLSSLAPRAGYRLQNDPLLAIGTVDAQSRPWTSVWGGKAGFARPIAQDIIGVKTVVDGKFDPVVEALVGGPGRIGGQIVREEGKGRMVSGLSMHLDQRHRWKLYGRMVAGALRKGLNAEENPEEVEAAGEEGGVGEVQLVVHVEQSLGNCPKYLNRKSITASTPSPKLVSSGSMLTHEARNLISKADLFFLSSSNADEDMDTNHRGGPPGFVRILDDKSSGTVLVWPEYSGNRLYQSLGNLLTTPKAGITFPDFETGDALYVTGDTEILTGKDASSLMPRSNLLVKLVITDSRLVKESLPFRGEPIERSPYNPNVRPLVTESNTAASLQNESASTATLISQTSLTPTISQFRFSMTNPAAYTSGQWVAMDFSEELGMGYSHMRDDDPRSLNDDFVRTFTVSSPPPPPQGEKHDEFDITIRRVGPVTDFLFGQERPGLEVPLKGFGGDFSIQPPQEADEVIPFVAGGVGITPLLAQMEETDIQRIRLFWTLQNTDANIVVDTLEKHSHIAPRTTVFLTGQSATGQEDEVQKIGKLGAKCLARRMRKEDLDVKEPNPVWYLCTGPGLRNRLLEWLQGKKVVHEDFNF</sequence>
<dbReference type="InterPro" id="IPR039261">
    <property type="entry name" value="FNR_nucleotide-bd"/>
</dbReference>
<dbReference type="AlphaFoldDB" id="A0A6A6HNE8"/>
<organism evidence="2 3">
    <name type="scientific">Viridothelium virens</name>
    <name type="common">Speckled blister lichen</name>
    <name type="synonym">Trypethelium virens</name>
    <dbReference type="NCBI Taxonomy" id="1048519"/>
    <lineage>
        <taxon>Eukaryota</taxon>
        <taxon>Fungi</taxon>
        <taxon>Dikarya</taxon>
        <taxon>Ascomycota</taxon>
        <taxon>Pezizomycotina</taxon>
        <taxon>Dothideomycetes</taxon>
        <taxon>Dothideomycetes incertae sedis</taxon>
        <taxon>Trypetheliales</taxon>
        <taxon>Trypetheliaceae</taxon>
        <taxon>Viridothelium</taxon>
    </lineage>
</organism>
<keyword evidence="3" id="KW-1185">Reference proteome</keyword>
<dbReference type="PANTHER" id="PTHR42815">
    <property type="entry name" value="FAD-BINDING, PUTATIVE (AFU_ORTHOLOGUE AFUA_6G07600)-RELATED"/>
    <property type="match status" value="1"/>
</dbReference>
<dbReference type="PANTHER" id="PTHR42815:SF2">
    <property type="entry name" value="FAD-BINDING, PUTATIVE (AFU_ORTHOLOGUE AFUA_6G07600)-RELATED"/>
    <property type="match status" value="1"/>
</dbReference>
<dbReference type="EMBL" id="ML991772">
    <property type="protein sequence ID" value="KAF2239606.1"/>
    <property type="molecule type" value="Genomic_DNA"/>
</dbReference>
<name>A0A6A6HNE8_VIRVR</name>
<evidence type="ECO:0000259" key="1">
    <source>
        <dbReference type="PROSITE" id="PS51384"/>
    </source>
</evidence>
<feature type="domain" description="FAD-binding FR-type" evidence="1">
    <location>
        <begin position="359"/>
        <end position="479"/>
    </location>
</feature>
<reference evidence="2" key="1">
    <citation type="journal article" date="2020" name="Stud. Mycol.">
        <title>101 Dothideomycetes genomes: a test case for predicting lifestyles and emergence of pathogens.</title>
        <authorList>
            <person name="Haridas S."/>
            <person name="Albert R."/>
            <person name="Binder M."/>
            <person name="Bloem J."/>
            <person name="Labutti K."/>
            <person name="Salamov A."/>
            <person name="Andreopoulos B."/>
            <person name="Baker S."/>
            <person name="Barry K."/>
            <person name="Bills G."/>
            <person name="Bluhm B."/>
            <person name="Cannon C."/>
            <person name="Castanera R."/>
            <person name="Culley D."/>
            <person name="Daum C."/>
            <person name="Ezra D."/>
            <person name="Gonzalez J."/>
            <person name="Henrissat B."/>
            <person name="Kuo A."/>
            <person name="Liang C."/>
            <person name="Lipzen A."/>
            <person name="Lutzoni F."/>
            <person name="Magnuson J."/>
            <person name="Mondo S."/>
            <person name="Nolan M."/>
            <person name="Ohm R."/>
            <person name="Pangilinan J."/>
            <person name="Park H.-J."/>
            <person name="Ramirez L."/>
            <person name="Alfaro M."/>
            <person name="Sun H."/>
            <person name="Tritt A."/>
            <person name="Yoshinaga Y."/>
            <person name="Zwiers L.-H."/>
            <person name="Turgeon B."/>
            <person name="Goodwin S."/>
            <person name="Spatafora J."/>
            <person name="Crous P."/>
            <person name="Grigoriev I."/>
        </authorList>
    </citation>
    <scope>NUCLEOTIDE SEQUENCE</scope>
    <source>
        <strain evidence="2">Tuck. ex Michener</strain>
    </source>
</reference>
<dbReference type="InterPro" id="IPR012349">
    <property type="entry name" value="Split_barrel_FMN-bd"/>
</dbReference>
<dbReference type="SUPFAM" id="SSF63380">
    <property type="entry name" value="Riboflavin synthase domain-like"/>
    <property type="match status" value="1"/>
</dbReference>
<evidence type="ECO:0000313" key="2">
    <source>
        <dbReference type="EMBL" id="KAF2239606.1"/>
    </source>
</evidence>
<dbReference type="Gene3D" id="2.30.110.10">
    <property type="entry name" value="Electron Transport, Fmn-binding Protein, Chain A"/>
    <property type="match status" value="1"/>
</dbReference>
<gene>
    <name evidence="2" type="ORF">EV356DRAFT_572387</name>
</gene>
<dbReference type="InterPro" id="IPR017938">
    <property type="entry name" value="Riboflavin_synthase-like_b-brl"/>
</dbReference>